<dbReference type="Pfam" id="PF01025">
    <property type="entry name" value="GrpE"/>
    <property type="match status" value="1"/>
</dbReference>
<name>A0A8J6N075_9DELT</name>
<comment type="subcellular location">
    <subcellularLocation>
        <location evidence="1 10">Cytoplasm</location>
    </subcellularLocation>
</comment>
<dbReference type="GO" id="GO:0051087">
    <property type="term" value="F:protein-folding chaperone binding"/>
    <property type="evidence" value="ECO:0007669"/>
    <property type="project" value="InterPro"/>
</dbReference>
<feature type="coiled-coil region" evidence="12">
    <location>
        <begin position="64"/>
        <end position="91"/>
    </location>
</feature>
<organism evidence="14 15">
    <name type="scientific">Candidatus Desulfacyla euxinica</name>
    <dbReference type="NCBI Taxonomy" id="2841693"/>
    <lineage>
        <taxon>Bacteria</taxon>
        <taxon>Deltaproteobacteria</taxon>
        <taxon>Candidatus Desulfacyla</taxon>
    </lineage>
</organism>
<dbReference type="GO" id="GO:0042803">
    <property type="term" value="F:protein homodimerization activity"/>
    <property type="evidence" value="ECO:0007669"/>
    <property type="project" value="InterPro"/>
</dbReference>
<reference evidence="14 15" key="1">
    <citation type="submission" date="2020-08" db="EMBL/GenBank/DDBJ databases">
        <title>Bridging the membrane lipid divide: bacteria of the FCB group superphylum have the potential to synthesize archaeal ether lipids.</title>
        <authorList>
            <person name="Villanueva L."/>
            <person name="Von Meijenfeldt F.A.B."/>
            <person name="Westbye A.B."/>
            <person name="Yadav S."/>
            <person name="Hopmans E.C."/>
            <person name="Dutilh B.E."/>
            <person name="Sinninghe Damste J.S."/>
        </authorList>
    </citation>
    <scope>NUCLEOTIDE SEQUENCE [LARGE SCALE GENOMIC DNA]</scope>
    <source>
        <strain evidence="14">NIOZ-UU27</strain>
    </source>
</reference>
<evidence type="ECO:0000256" key="5">
    <source>
        <dbReference type="ARBA" id="ARBA00023016"/>
    </source>
</evidence>
<dbReference type="PRINTS" id="PR00773">
    <property type="entry name" value="GRPEPROTEIN"/>
</dbReference>
<sequence>MDKDKNRDNQIDTDSGELEEDPREEGESQDQEEEEIPITKMTKAQLIKKVEKVQEASDKNLDLYIRSQAEIDNLKKRYQKERQDLVKFANESLIKQLLPVVDNLEKAITHSQDEDSIEAIREGIDLTLKGLTDILQKAGVKTVEAVGEQFDPNFHEAVSEMANDRVEPGSVIKDLQKGYILNQRLIRPSMVIVSKKTA</sequence>
<dbReference type="InterPro" id="IPR009012">
    <property type="entry name" value="GrpE_head"/>
</dbReference>
<dbReference type="InterPro" id="IPR013805">
    <property type="entry name" value="GrpE_CC"/>
</dbReference>
<evidence type="ECO:0000256" key="1">
    <source>
        <dbReference type="ARBA" id="ARBA00004496"/>
    </source>
</evidence>
<keyword evidence="4 10" id="KW-0963">Cytoplasm</keyword>
<dbReference type="AlphaFoldDB" id="A0A8J6N075"/>
<evidence type="ECO:0000256" key="7">
    <source>
        <dbReference type="ARBA" id="ARBA00053401"/>
    </source>
</evidence>
<comment type="subunit">
    <text evidence="3 10">Homodimer.</text>
</comment>
<evidence type="ECO:0000256" key="13">
    <source>
        <dbReference type="SAM" id="MobiDB-lite"/>
    </source>
</evidence>
<evidence type="ECO:0000313" key="14">
    <source>
        <dbReference type="EMBL" id="MBC8176834.1"/>
    </source>
</evidence>
<gene>
    <name evidence="10 14" type="primary">grpE</name>
    <name evidence="14" type="ORF">H8E19_05470</name>
</gene>
<dbReference type="Gene3D" id="2.30.22.10">
    <property type="entry name" value="Head domain of nucleotide exchange factor GrpE"/>
    <property type="match status" value="1"/>
</dbReference>
<dbReference type="PANTHER" id="PTHR21237:SF23">
    <property type="entry name" value="GRPE PROTEIN HOMOLOG, MITOCHONDRIAL"/>
    <property type="match status" value="1"/>
</dbReference>
<dbReference type="PANTHER" id="PTHR21237">
    <property type="entry name" value="GRPE PROTEIN"/>
    <property type="match status" value="1"/>
</dbReference>
<feature type="compositionally biased region" description="Basic and acidic residues" evidence="13">
    <location>
        <begin position="1"/>
        <end position="10"/>
    </location>
</feature>
<feature type="region of interest" description="Disordered" evidence="13">
    <location>
        <begin position="1"/>
        <end position="40"/>
    </location>
</feature>
<comment type="caution">
    <text evidence="14">The sequence shown here is derived from an EMBL/GenBank/DDBJ whole genome shotgun (WGS) entry which is preliminary data.</text>
</comment>
<keyword evidence="5 10" id="KW-0346">Stress response</keyword>
<dbReference type="FunFam" id="2.30.22.10:FF:000001">
    <property type="entry name" value="Protein GrpE"/>
    <property type="match status" value="1"/>
</dbReference>
<dbReference type="GO" id="GO:0005737">
    <property type="term" value="C:cytoplasm"/>
    <property type="evidence" value="ECO:0007669"/>
    <property type="project" value="UniProtKB-SubCell"/>
</dbReference>
<evidence type="ECO:0000256" key="8">
    <source>
        <dbReference type="ARBA" id="ARBA00072274"/>
    </source>
</evidence>
<evidence type="ECO:0000256" key="3">
    <source>
        <dbReference type="ARBA" id="ARBA00011738"/>
    </source>
</evidence>
<dbReference type="CDD" id="cd00446">
    <property type="entry name" value="GrpE"/>
    <property type="match status" value="1"/>
</dbReference>
<protein>
    <recommendedName>
        <fullName evidence="8 10">Protein GrpE</fullName>
    </recommendedName>
    <alternativeName>
        <fullName evidence="9 10">HSP-70 cofactor</fullName>
    </alternativeName>
</protein>
<dbReference type="InterPro" id="IPR000740">
    <property type="entry name" value="GrpE"/>
</dbReference>
<keyword evidence="12" id="KW-0175">Coiled coil</keyword>
<evidence type="ECO:0000256" key="10">
    <source>
        <dbReference type="HAMAP-Rule" id="MF_01151"/>
    </source>
</evidence>
<proteinExistence type="inferred from homology"/>
<keyword evidence="6 10" id="KW-0143">Chaperone</keyword>
<dbReference type="Gene3D" id="3.90.20.20">
    <property type="match status" value="1"/>
</dbReference>
<dbReference type="GO" id="GO:0051082">
    <property type="term" value="F:unfolded protein binding"/>
    <property type="evidence" value="ECO:0007669"/>
    <property type="project" value="TreeGrafter"/>
</dbReference>
<dbReference type="EMBL" id="JACNJD010000166">
    <property type="protein sequence ID" value="MBC8176834.1"/>
    <property type="molecule type" value="Genomic_DNA"/>
</dbReference>
<evidence type="ECO:0000256" key="6">
    <source>
        <dbReference type="ARBA" id="ARBA00023186"/>
    </source>
</evidence>
<evidence type="ECO:0000313" key="15">
    <source>
        <dbReference type="Proteomes" id="UP000650524"/>
    </source>
</evidence>
<dbReference type="NCBIfam" id="NF010738">
    <property type="entry name" value="PRK14140.1"/>
    <property type="match status" value="1"/>
</dbReference>
<feature type="compositionally biased region" description="Acidic residues" evidence="13">
    <location>
        <begin position="14"/>
        <end position="36"/>
    </location>
</feature>
<dbReference type="GO" id="GO:0006457">
    <property type="term" value="P:protein folding"/>
    <property type="evidence" value="ECO:0007669"/>
    <property type="project" value="InterPro"/>
</dbReference>
<evidence type="ECO:0000256" key="2">
    <source>
        <dbReference type="ARBA" id="ARBA00009054"/>
    </source>
</evidence>
<comment type="similarity">
    <text evidence="2 10 11">Belongs to the GrpE family.</text>
</comment>
<dbReference type="Proteomes" id="UP000650524">
    <property type="component" value="Unassembled WGS sequence"/>
</dbReference>
<evidence type="ECO:0000256" key="11">
    <source>
        <dbReference type="RuleBase" id="RU004478"/>
    </source>
</evidence>
<evidence type="ECO:0000256" key="4">
    <source>
        <dbReference type="ARBA" id="ARBA00022490"/>
    </source>
</evidence>
<dbReference type="NCBIfam" id="NF010748">
    <property type="entry name" value="PRK14150.1"/>
    <property type="match status" value="1"/>
</dbReference>
<evidence type="ECO:0000256" key="9">
    <source>
        <dbReference type="ARBA" id="ARBA00076414"/>
    </source>
</evidence>
<accession>A0A8J6N075</accession>
<dbReference type="SUPFAM" id="SSF58014">
    <property type="entry name" value="Coiled-coil domain of nucleotide exchange factor GrpE"/>
    <property type="match status" value="1"/>
</dbReference>
<comment type="function">
    <text evidence="7 10">Participates actively in the response to hyperosmotic and heat shock by preventing the aggregation of stress-denatured proteins, in association with DnaK and GrpE. It is the nucleotide exchange factor for DnaK and may function as a thermosensor. Unfolded proteins bind initially to DnaJ; upon interaction with the DnaJ-bound protein, DnaK hydrolyzes its bound ATP, resulting in the formation of a stable complex. GrpE releases ADP from DnaK; ATP binding to DnaK triggers the release of the substrate protein, thus completing the reaction cycle. Several rounds of ATP-dependent interactions between DnaJ, DnaK and GrpE are required for fully efficient folding.</text>
</comment>
<evidence type="ECO:0000256" key="12">
    <source>
        <dbReference type="SAM" id="Coils"/>
    </source>
</evidence>
<dbReference type="SUPFAM" id="SSF51064">
    <property type="entry name" value="Head domain of nucleotide exchange factor GrpE"/>
    <property type="match status" value="1"/>
</dbReference>
<dbReference type="HAMAP" id="MF_01151">
    <property type="entry name" value="GrpE"/>
    <property type="match status" value="1"/>
</dbReference>
<dbReference type="GO" id="GO:0000774">
    <property type="term" value="F:adenyl-nucleotide exchange factor activity"/>
    <property type="evidence" value="ECO:0007669"/>
    <property type="project" value="InterPro"/>
</dbReference>